<keyword evidence="6 7" id="KW-0592">Phosphate transport</keyword>
<dbReference type="GO" id="GO:0043190">
    <property type="term" value="C:ATP-binding cassette (ABC) transporter complex"/>
    <property type="evidence" value="ECO:0007669"/>
    <property type="project" value="InterPro"/>
</dbReference>
<dbReference type="GO" id="GO:0035435">
    <property type="term" value="P:phosphate ion transmembrane transport"/>
    <property type="evidence" value="ECO:0007669"/>
    <property type="project" value="InterPro"/>
</dbReference>
<dbReference type="GO" id="GO:0042301">
    <property type="term" value="F:phosphate ion binding"/>
    <property type="evidence" value="ECO:0007669"/>
    <property type="project" value="InterPro"/>
</dbReference>
<accession>A0A2W5F9X7</accession>
<name>A0A2W5F9X7_9BURK</name>
<dbReference type="SUPFAM" id="SSF53850">
    <property type="entry name" value="Periplasmic binding protein-like II"/>
    <property type="match status" value="1"/>
</dbReference>
<dbReference type="AlphaFoldDB" id="A0A2W5F9X7"/>
<dbReference type="CDD" id="cd13565">
    <property type="entry name" value="PBP2_PstS"/>
    <property type="match status" value="1"/>
</dbReference>
<evidence type="ECO:0000256" key="5">
    <source>
        <dbReference type="ARBA" id="ARBA00022448"/>
    </source>
</evidence>
<evidence type="ECO:0000259" key="9">
    <source>
        <dbReference type="Pfam" id="PF12849"/>
    </source>
</evidence>
<dbReference type="InterPro" id="IPR024370">
    <property type="entry name" value="PBP_domain"/>
</dbReference>
<evidence type="ECO:0000256" key="2">
    <source>
        <dbReference type="ARBA" id="ARBA00008725"/>
    </source>
</evidence>
<comment type="subunit">
    <text evidence="3 7">The complex is composed of two ATP-binding proteins (PstB), two transmembrane proteins (PstC and PstA) and a solute-binding protein (PstS).</text>
</comment>
<feature type="chain" id="PRO_5015935448" description="Phosphate-binding protein PstS" evidence="8">
    <location>
        <begin position="22"/>
        <end position="348"/>
    </location>
</feature>
<gene>
    <name evidence="10" type="primary">pstS</name>
    <name evidence="10" type="ORF">DI603_20880</name>
</gene>
<reference evidence="10 11" key="1">
    <citation type="submission" date="2017-08" db="EMBL/GenBank/DDBJ databases">
        <title>Infants hospitalized years apart are colonized by the same room-sourced microbial strains.</title>
        <authorList>
            <person name="Brooks B."/>
            <person name="Olm M.R."/>
            <person name="Firek B.A."/>
            <person name="Baker R."/>
            <person name="Thomas B.C."/>
            <person name="Morowitz M.J."/>
            <person name="Banfield J.F."/>
        </authorList>
    </citation>
    <scope>NUCLEOTIDE SEQUENCE [LARGE SCALE GENOMIC DNA]</scope>
    <source>
        <strain evidence="10">S2_012_000_R2_81</strain>
    </source>
</reference>
<dbReference type="InterPro" id="IPR005673">
    <property type="entry name" value="ABC_phos-bd_PstS"/>
</dbReference>
<evidence type="ECO:0000256" key="4">
    <source>
        <dbReference type="ARBA" id="ARBA00021889"/>
    </source>
</evidence>
<sequence>MPSIARLLSVLLSCLCGAAMAAAAPVLGTGATFPAQVYGSWAQAFAKAGGGQVGYTGTGSGDGIRQISDRQVDFGGTDAPLPAAELARRKLVQIPMLVGGVVPVVQLPGLAAPLLLDGELLADIFLGRVVRWNDGRIAALNPGVALPALAIRRVVRAERSGTSDGFSRYLAGASARFKAEVAAGQAPAWPGEVLRAEGNDGMVRLLRATPGAIAYVSYDRVLRDRLAAVKLRNRAGRFVAPSEAGFRAAILDSDMHRQGDDQATLLDRPGAEAWPITLTSFVLVDAEPAGAMQAGATLKFLYWCFMHGDELTRGSGFAPLPVSVQSRLAARFTQVRPRDGQLPAYQLF</sequence>
<keyword evidence="5 7" id="KW-0813">Transport</keyword>
<proteinExistence type="inferred from homology"/>
<comment type="caution">
    <text evidence="10">The sequence shown here is derived from an EMBL/GenBank/DDBJ whole genome shotgun (WGS) entry which is preliminary data.</text>
</comment>
<dbReference type="PANTHER" id="PTHR42996">
    <property type="entry name" value="PHOSPHATE-BINDING PROTEIN PSTS"/>
    <property type="match status" value="1"/>
</dbReference>
<keyword evidence="8" id="KW-0732">Signal</keyword>
<evidence type="ECO:0000256" key="8">
    <source>
        <dbReference type="SAM" id="SignalP"/>
    </source>
</evidence>
<organism evidence="10 11">
    <name type="scientific">Roseateles depolymerans</name>
    <dbReference type="NCBI Taxonomy" id="76731"/>
    <lineage>
        <taxon>Bacteria</taxon>
        <taxon>Pseudomonadati</taxon>
        <taxon>Pseudomonadota</taxon>
        <taxon>Betaproteobacteria</taxon>
        <taxon>Burkholderiales</taxon>
        <taxon>Sphaerotilaceae</taxon>
        <taxon>Roseateles</taxon>
    </lineage>
</organism>
<dbReference type="EMBL" id="QFOD01000027">
    <property type="protein sequence ID" value="PZP27782.1"/>
    <property type="molecule type" value="Genomic_DNA"/>
</dbReference>
<dbReference type="Proteomes" id="UP000249633">
    <property type="component" value="Unassembled WGS sequence"/>
</dbReference>
<dbReference type="PIRSF" id="PIRSF002756">
    <property type="entry name" value="PstS"/>
    <property type="match status" value="1"/>
</dbReference>
<evidence type="ECO:0000256" key="6">
    <source>
        <dbReference type="ARBA" id="ARBA00022592"/>
    </source>
</evidence>
<dbReference type="NCBIfam" id="TIGR00975">
    <property type="entry name" value="3a0107s03"/>
    <property type="match status" value="1"/>
</dbReference>
<evidence type="ECO:0000256" key="7">
    <source>
        <dbReference type="PIRNR" id="PIRNR002756"/>
    </source>
</evidence>
<evidence type="ECO:0000313" key="10">
    <source>
        <dbReference type="EMBL" id="PZP27782.1"/>
    </source>
</evidence>
<protein>
    <recommendedName>
        <fullName evidence="4 7">Phosphate-binding protein PstS</fullName>
    </recommendedName>
</protein>
<comment type="similarity">
    <text evidence="2 7">Belongs to the PstS family.</text>
</comment>
<dbReference type="PANTHER" id="PTHR42996:SF1">
    <property type="entry name" value="PHOSPHATE-BINDING PROTEIN PSTS"/>
    <property type="match status" value="1"/>
</dbReference>
<evidence type="ECO:0000313" key="11">
    <source>
        <dbReference type="Proteomes" id="UP000249633"/>
    </source>
</evidence>
<dbReference type="Gene3D" id="3.40.190.10">
    <property type="entry name" value="Periplasmic binding protein-like II"/>
    <property type="match status" value="2"/>
</dbReference>
<dbReference type="InterPro" id="IPR050962">
    <property type="entry name" value="Phosphate-bind_PstS"/>
</dbReference>
<evidence type="ECO:0000256" key="3">
    <source>
        <dbReference type="ARBA" id="ARBA00011529"/>
    </source>
</evidence>
<comment type="function">
    <text evidence="1 7">Part of the ABC transporter complex PstSACB involved in phosphate import.</text>
</comment>
<feature type="domain" description="PBP" evidence="9">
    <location>
        <begin position="22"/>
        <end position="304"/>
    </location>
</feature>
<feature type="signal peptide" evidence="8">
    <location>
        <begin position="1"/>
        <end position="21"/>
    </location>
</feature>
<dbReference type="Pfam" id="PF12849">
    <property type="entry name" value="PBP_like_2"/>
    <property type="match status" value="1"/>
</dbReference>
<evidence type="ECO:0000256" key="1">
    <source>
        <dbReference type="ARBA" id="ARBA00002841"/>
    </source>
</evidence>